<dbReference type="InterPro" id="IPR036259">
    <property type="entry name" value="MFS_trans_sf"/>
</dbReference>
<keyword evidence="4 8" id="KW-1133">Transmembrane helix</keyword>
<comment type="similarity">
    <text evidence="2">Belongs to the major facilitator superfamily. TCR/Tet family.</text>
</comment>
<accession>A0A9P9EYB6</accession>
<feature type="transmembrane region" description="Helical" evidence="8">
    <location>
        <begin position="209"/>
        <end position="229"/>
    </location>
</feature>
<feature type="transmembrane region" description="Helical" evidence="8">
    <location>
        <begin position="120"/>
        <end position="146"/>
    </location>
</feature>
<feature type="region of interest" description="Disordered" evidence="7">
    <location>
        <begin position="1"/>
        <end position="36"/>
    </location>
</feature>
<name>A0A9P9EYB6_9HYPO</name>
<feature type="compositionally biased region" description="Basic and acidic residues" evidence="7">
    <location>
        <begin position="1"/>
        <end position="12"/>
    </location>
</feature>
<comment type="subcellular location">
    <subcellularLocation>
        <location evidence="1">Membrane</location>
        <topology evidence="1">Multi-pass membrane protein</topology>
    </subcellularLocation>
</comment>
<evidence type="ECO:0000256" key="1">
    <source>
        <dbReference type="ARBA" id="ARBA00004141"/>
    </source>
</evidence>
<evidence type="ECO:0000256" key="8">
    <source>
        <dbReference type="SAM" id="Phobius"/>
    </source>
</evidence>
<keyword evidence="3 8" id="KW-0812">Transmembrane</keyword>
<dbReference type="CDD" id="cd17502">
    <property type="entry name" value="MFS_Azr1_MDR_like"/>
    <property type="match status" value="1"/>
</dbReference>
<dbReference type="EMBL" id="JAGMUU010000008">
    <property type="protein sequence ID" value="KAH7146765.1"/>
    <property type="molecule type" value="Genomic_DNA"/>
</dbReference>
<dbReference type="PANTHER" id="PTHR23501">
    <property type="entry name" value="MAJOR FACILITATOR SUPERFAMILY"/>
    <property type="match status" value="1"/>
</dbReference>
<dbReference type="PANTHER" id="PTHR23501:SF193">
    <property type="entry name" value="MULTIDRUG TRANSPORTER, PUTATIVE (AFU_ORTHOLOGUE AFUA_8G00940)-RELATED"/>
    <property type="match status" value="1"/>
</dbReference>
<evidence type="ECO:0000256" key="6">
    <source>
        <dbReference type="ARBA" id="ARBA00023180"/>
    </source>
</evidence>
<dbReference type="Pfam" id="PF07690">
    <property type="entry name" value="MFS_1"/>
    <property type="match status" value="1"/>
</dbReference>
<feature type="transmembrane region" description="Helical" evidence="8">
    <location>
        <begin position="359"/>
        <end position="386"/>
    </location>
</feature>
<feature type="transmembrane region" description="Helical" evidence="8">
    <location>
        <begin position="183"/>
        <end position="203"/>
    </location>
</feature>
<evidence type="ECO:0000256" key="2">
    <source>
        <dbReference type="ARBA" id="ARBA00007520"/>
    </source>
</evidence>
<dbReference type="Proteomes" id="UP000717696">
    <property type="component" value="Unassembled WGS sequence"/>
</dbReference>
<feature type="transmembrane region" description="Helical" evidence="8">
    <location>
        <begin position="317"/>
        <end position="339"/>
    </location>
</feature>
<feature type="transmembrane region" description="Helical" evidence="8">
    <location>
        <begin position="275"/>
        <end position="297"/>
    </location>
</feature>
<dbReference type="OrthoDB" id="10021397at2759"/>
<proteinExistence type="inferred from homology"/>
<dbReference type="GO" id="GO:0022857">
    <property type="term" value="F:transmembrane transporter activity"/>
    <property type="evidence" value="ECO:0007669"/>
    <property type="project" value="InterPro"/>
</dbReference>
<dbReference type="PROSITE" id="PS50850">
    <property type="entry name" value="MFS"/>
    <property type="match status" value="1"/>
</dbReference>
<protein>
    <submittedName>
        <fullName evidence="10">Major facilitator superfamily domain-containing protein</fullName>
    </submittedName>
</protein>
<evidence type="ECO:0000259" key="9">
    <source>
        <dbReference type="PROSITE" id="PS50850"/>
    </source>
</evidence>
<gene>
    <name evidence="10" type="ORF">B0J13DRAFT_584262</name>
</gene>
<dbReference type="InterPro" id="IPR020846">
    <property type="entry name" value="MFS_dom"/>
</dbReference>
<feature type="domain" description="Major facilitator superfamily (MFS) profile" evidence="9">
    <location>
        <begin position="51"/>
        <end position="516"/>
    </location>
</feature>
<dbReference type="InterPro" id="IPR011701">
    <property type="entry name" value="MFS"/>
</dbReference>
<keyword evidence="6" id="KW-0325">Glycoprotein</keyword>
<keyword evidence="5 8" id="KW-0472">Membrane</keyword>
<dbReference type="SUPFAM" id="SSF103473">
    <property type="entry name" value="MFS general substrate transporter"/>
    <property type="match status" value="1"/>
</dbReference>
<dbReference type="Gene3D" id="1.20.1250.20">
    <property type="entry name" value="MFS general substrate transporter like domains"/>
    <property type="match status" value="1"/>
</dbReference>
<evidence type="ECO:0000256" key="3">
    <source>
        <dbReference type="ARBA" id="ARBA00022692"/>
    </source>
</evidence>
<reference evidence="10" key="1">
    <citation type="journal article" date="2021" name="Nat. Commun.">
        <title>Genetic determinants of endophytism in the Arabidopsis root mycobiome.</title>
        <authorList>
            <person name="Mesny F."/>
            <person name="Miyauchi S."/>
            <person name="Thiergart T."/>
            <person name="Pickel B."/>
            <person name="Atanasova L."/>
            <person name="Karlsson M."/>
            <person name="Huettel B."/>
            <person name="Barry K.W."/>
            <person name="Haridas S."/>
            <person name="Chen C."/>
            <person name="Bauer D."/>
            <person name="Andreopoulos W."/>
            <person name="Pangilinan J."/>
            <person name="LaButti K."/>
            <person name="Riley R."/>
            <person name="Lipzen A."/>
            <person name="Clum A."/>
            <person name="Drula E."/>
            <person name="Henrissat B."/>
            <person name="Kohler A."/>
            <person name="Grigoriev I.V."/>
            <person name="Martin F.M."/>
            <person name="Hacquard S."/>
        </authorList>
    </citation>
    <scope>NUCLEOTIDE SEQUENCE</scope>
    <source>
        <strain evidence="10">MPI-CAGE-AT-0021</strain>
    </source>
</reference>
<evidence type="ECO:0000313" key="10">
    <source>
        <dbReference type="EMBL" id="KAH7146765.1"/>
    </source>
</evidence>
<feature type="transmembrane region" description="Helical" evidence="8">
    <location>
        <begin position="506"/>
        <end position="526"/>
    </location>
</feature>
<dbReference type="GO" id="GO:0005886">
    <property type="term" value="C:plasma membrane"/>
    <property type="evidence" value="ECO:0007669"/>
    <property type="project" value="TreeGrafter"/>
</dbReference>
<sequence>MPENDQEAKDLEGQPAHPPEALTKDEKPDENSSQAISTEPEYLNGWRLWNLFLATTAVGFLLMLDSSIVSTAIPHLSSEFHSLLDISWYGASYQLAKAPSACFQPMAGTLYTHLSAKWTFVSFFAIFELGSLLSGVATSSMMLIVARAVEGLGASGLQNGMFILISGCVPMKKRPALMGLGMGISQAGLVLGPVIGGLLTQYATWRWCFYINLPIGAAAMIIFLSCNVPENRPVSTGLSALIILRQKLDFVGFVFFAGAAVQLLLALQFGGNQHAWNSATIISLFCGAGATIIIFGFVEHRQGTGAMIPLHLVRQKVVWCSALVMLFSVMTSFCASYYLPIYFQAVMDASPSLSGVYLLPLIISQVIIVVLGGSISTIVSIGSGLISTYTPHTSTGKWIGYQIILGAGRGLGMQMPILTVQGFLPRPQIAIGTAFIMLGHTLGGAISLSIAQTIFSNSLRTEIRHYAPGVNTQSVISVGAAAIRKVATAESLPSLLMAYSVAVNHVFYFTVAAGACSFVFSGGLGWTDIRKTKLAK</sequence>
<feature type="transmembrane region" description="Helical" evidence="8">
    <location>
        <begin position="398"/>
        <end position="417"/>
    </location>
</feature>
<evidence type="ECO:0000256" key="4">
    <source>
        <dbReference type="ARBA" id="ARBA00022989"/>
    </source>
</evidence>
<evidence type="ECO:0000256" key="7">
    <source>
        <dbReference type="SAM" id="MobiDB-lite"/>
    </source>
</evidence>
<feature type="transmembrane region" description="Helical" evidence="8">
    <location>
        <begin position="429"/>
        <end position="454"/>
    </location>
</feature>
<feature type="transmembrane region" description="Helical" evidence="8">
    <location>
        <begin position="46"/>
        <end position="64"/>
    </location>
</feature>
<evidence type="ECO:0000313" key="11">
    <source>
        <dbReference type="Proteomes" id="UP000717696"/>
    </source>
</evidence>
<keyword evidence="11" id="KW-1185">Reference proteome</keyword>
<feature type="transmembrane region" description="Helical" evidence="8">
    <location>
        <begin position="250"/>
        <end position="269"/>
    </location>
</feature>
<dbReference type="AlphaFoldDB" id="A0A9P9EYB6"/>
<comment type="caution">
    <text evidence="10">The sequence shown here is derived from an EMBL/GenBank/DDBJ whole genome shotgun (WGS) entry which is preliminary data.</text>
</comment>
<evidence type="ECO:0000256" key="5">
    <source>
        <dbReference type="ARBA" id="ARBA00023136"/>
    </source>
</evidence>
<organism evidence="10 11">
    <name type="scientific">Dactylonectria estremocensis</name>
    <dbReference type="NCBI Taxonomy" id="1079267"/>
    <lineage>
        <taxon>Eukaryota</taxon>
        <taxon>Fungi</taxon>
        <taxon>Dikarya</taxon>
        <taxon>Ascomycota</taxon>
        <taxon>Pezizomycotina</taxon>
        <taxon>Sordariomycetes</taxon>
        <taxon>Hypocreomycetidae</taxon>
        <taxon>Hypocreales</taxon>
        <taxon>Nectriaceae</taxon>
        <taxon>Dactylonectria</taxon>
    </lineage>
</organism>